<feature type="region of interest" description="Disordered" evidence="1">
    <location>
        <begin position="168"/>
        <end position="189"/>
    </location>
</feature>
<evidence type="ECO:0000313" key="4">
    <source>
        <dbReference type="RefSeq" id="XP_018336731.1"/>
    </source>
</evidence>
<feature type="compositionally biased region" description="Polar residues" evidence="1">
    <location>
        <begin position="566"/>
        <end position="586"/>
    </location>
</feature>
<dbReference type="GeneID" id="108745139"/>
<dbReference type="AlphaFoldDB" id="A0A1W4XKU2"/>
<feature type="compositionally biased region" description="Polar residues" evidence="1">
    <location>
        <begin position="269"/>
        <end position="287"/>
    </location>
</feature>
<keyword evidence="3" id="KW-1185">Reference proteome</keyword>
<dbReference type="STRING" id="224129.A0A1W4XKU2"/>
<name>A0A1W4XKU2_AGRPL</name>
<proteinExistence type="predicted"/>
<dbReference type="KEGG" id="apln:108745139"/>
<feature type="transmembrane region" description="Helical" evidence="2">
    <location>
        <begin position="64"/>
        <end position="83"/>
    </location>
</feature>
<dbReference type="Proteomes" id="UP000192223">
    <property type="component" value="Unplaced"/>
</dbReference>
<gene>
    <name evidence="4" type="primary">LOC108745139</name>
</gene>
<protein>
    <submittedName>
        <fullName evidence="4">Uncharacterized protein LOC108745139</fullName>
    </submittedName>
</protein>
<accession>A0A1W4XKU2</accession>
<evidence type="ECO:0000313" key="3">
    <source>
        <dbReference type="Proteomes" id="UP000192223"/>
    </source>
</evidence>
<feature type="compositionally biased region" description="Polar residues" evidence="1">
    <location>
        <begin position="550"/>
        <end position="559"/>
    </location>
</feature>
<feature type="region of interest" description="Disordered" evidence="1">
    <location>
        <begin position="264"/>
        <end position="289"/>
    </location>
</feature>
<organism evidence="3 4">
    <name type="scientific">Agrilus planipennis</name>
    <name type="common">Emerald ash borer</name>
    <name type="synonym">Agrilus marcopoli</name>
    <dbReference type="NCBI Taxonomy" id="224129"/>
    <lineage>
        <taxon>Eukaryota</taxon>
        <taxon>Metazoa</taxon>
        <taxon>Ecdysozoa</taxon>
        <taxon>Arthropoda</taxon>
        <taxon>Hexapoda</taxon>
        <taxon>Insecta</taxon>
        <taxon>Pterygota</taxon>
        <taxon>Neoptera</taxon>
        <taxon>Endopterygota</taxon>
        <taxon>Coleoptera</taxon>
        <taxon>Polyphaga</taxon>
        <taxon>Elateriformia</taxon>
        <taxon>Buprestoidea</taxon>
        <taxon>Buprestidae</taxon>
        <taxon>Agrilinae</taxon>
        <taxon>Agrilus</taxon>
    </lineage>
</organism>
<evidence type="ECO:0000256" key="1">
    <source>
        <dbReference type="SAM" id="MobiDB-lite"/>
    </source>
</evidence>
<reference evidence="4" key="1">
    <citation type="submission" date="2025-08" db="UniProtKB">
        <authorList>
            <consortium name="RefSeq"/>
        </authorList>
    </citation>
    <scope>IDENTIFICATION</scope>
    <source>
        <tissue evidence="4">Entire body</tissue>
    </source>
</reference>
<feature type="region of interest" description="Disordered" evidence="1">
    <location>
        <begin position="550"/>
        <end position="586"/>
    </location>
</feature>
<keyword evidence="2" id="KW-1133">Transmembrane helix</keyword>
<sequence>MGVDPNTPLGNVRGSVGPPLSQTTTVSSNIVPTVNKTATATTTISPREQIKIEFYRTYDVMTGIRIAATLGGFFSLMVILIVYKSKSKTDEALKDPKLAAAAVAEAEEEEQRQIQAVVEATLFEQLHPNVPRGSIDLSSLPASWARTARRFSSIGGYSSLLERRSQFSSQLPSFDDEESAGDEEKTEYDDELTYNRCLDVPRRPSNITCSSSGSSYLERRSSSILLGLPTIPIQRSNSRRRQSSPVPEQSEFYYPIDIRVIQPTPRGSPCSSERTLFNTPSSRSPYTTKKAPLASISSCNTSLSTDYPDFDANSFYSDVFQDDSFVETEDEAENFSTDSDFENDDKEDKIQKKTAAMKTWKEKRKRFAAKWRTTSIEDKESFEEKSPVRRKKSACERPSYTTPYLSVDFGIETRRLSASCVESNKRPKFSRRRTSLNDKPFGPSYKFLSIDRQPSLDERKINLTSSFDASNKSVEKLNSRTPSVSDKATNVSESKLVDAYTCVDIVADDKDQRRDPSSSIDLSKSATKRHSSLSLPSSCKSSVSLLSPMTSEESATVTLPTLPLRQRSSSTNLEKRANSWSQETLF</sequence>
<keyword evidence="2" id="KW-0472">Membrane</keyword>
<dbReference type="InParanoid" id="A0A1W4XKU2"/>
<dbReference type="OrthoDB" id="8189004at2759"/>
<evidence type="ECO:0000256" key="2">
    <source>
        <dbReference type="SAM" id="Phobius"/>
    </source>
</evidence>
<feature type="region of interest" description="Disordered" evidence="1">
    <location>
        <begin position="511"/>
        <end position="534"/>
    </location>
</feature>
<feature type="compositionally biased region" description="Acidic residues" evidence="1">
    <location>
        <begin position="174"/>
        <end position="189"/>
    </location>
</feature>
<dbReference type="RefSeq" id="XP_018336731.1">
    <property type="nucleotide sequence ID" value="XM_018481229.2"/>
</dbReference>
<feature type="region of interest" description="Disordered" evidence="1">
    <location>
        <begin position="1"/>
        <end position="24"/>
    </location>
</feature>
<keyword evidence="2" id="KW-0812">Transmembrane</keyword>